<proteinExistence type="predicted"/>
<evidence type="ECO:0000313" key="3">
    <source>
        <dbReference type="Proteomes" id="UP000054549"/>
    </source>
</evidence>
<evidence type="ECO:0000256" key="1">
    <source>
        <dbReference type="SAM" id="MobiDB-lite"/>
    </source>
</evidence>
<dbReference type="AlphaFoldDB" id="A0A0C2SPE5"/>
<feature type="compositionally biased region" description="Basic and acidic residues" evidence="1">
    <location>
        <begin position="7"/>
        <end position="22"/>
    </location>
</feature>
<dbReference type="Proteomes" id="UP000054549">
    <property type="component" value="Unassembled WGS sequence"/>
</dbReference>
<organism evidence="2 3">
    <name type="scientific">Amanita muscaria (strain Koide BX008)</name>
    <dbReference type="NCBI Taxonomy" id="946122"/>
    <lineage>
        <taxon>Eukaryota</taxon>
        <taxon>Fungi</taxon>
        <taxon>Dikarya</taxon>
        <taxon>Basidiomycota</taxon>
        <taxon>Agaricomycotina</taxon>
        <taxon>Agaricomycetes</taxon>
        <taxon>Agaricomycetidae</taxon>
        <taxon>Agaricales</taxon>
        <taxon>Pluteineae</taxon>
        <taxon>Amanitaceae</taxon>
        <taxon>Amanita</taxon>
    </lineage>
</organism>
<feature type="region of interest" description="Disordered" evidence="1">
    <location>
        <begin position="312"/>
        <end position="388"/>
    </location>
</feature>
<feature type="compositionally biased region" description="Basic and acidic residues" evidence="1">
    <location>
        <begin position="365"/>
        <end position="375"/>
    </location>
</feature>
<feature type="compositionally biased region" description="Basic and acidic residues" evidence="1">
    <location>
        <begin position="326"/>
        <end position="341"/>
    </location>
</feature>
<accession>A0A0C2SPE5</accession>
<evidence type="ECO:0000313" key="2">
    <source>
        <dbReference type="EMBL" id="KIL55874.1"/>
    </source>
</evidence>
<protein>
    <submittedName>
        <fullName evidence="2">Uncharacterized protein</fullName>
    </submittedName>
</protein>
<dbReference type="EMBL" id="KN818464">
    <property type="protein sequence ID" value="KIL55874.1"/>
    <property type="molecule type" value="Genomic_DNA"/>
</dbReference>
<dbReference type="HOGENOM" id="CLU_711659_0_0_1"/>
<name>A0A0C2SPE5_AMAMK</name>
<sequence>MVSADENETRNDIPAVEMDHGSAGEPVGVDKRRRVRERWTYVPVATESSQTTEDLAQRWGHSDPDDDDEGHSSRLTRARKKEVRVSVARGEDGGRLSRSFADLGRLFNRNPEDRVRDRNLDQMEEVEVDDCLRGILTADNSRLRGNLTMENSEEQPEAGGLETEGATLTGDSSATRPPADGSVTRDDLDETLQREGGSLFVAKGVTRLISDEYDYIPGLNTRRVTFPTWFALHESDEELGPLPTFSTNHQEGEAMGHTVLLPEIESSDEDSLVDEMSERFEEIMSAARDNVNASAVLVEVLEEESARTNLKASNAWNAEAGPSKGKGVDPRERGARYEPLRGKPRYSGRGRTNANSLRFSQGPDQFRRADSEKPEGGWFRATTQSPER</sequence>
<reference evidence="2 3" key="1">
    <citation type="submission" date="2014-04" db="EMBL/GenBank/DDBJ databases">
        <title>Evolutionary Origins and Diversification of the Mycorrhizal Mutualists.</title>
        <authorList>
            <consortium name="DOE Joint Genome Institute"/>
            <consortium name="Mycorrhizal Genomics Consortium"/>
            <person name="Kohler A."/>
            <person name="Kuo A."/>
            <person name="Nagy L.G."/>
            <person name="Floudas D."/>
            <person name="Copeland A."/>
            <person name="Barry K.W."/>
            <person name="Cichocki N."/>
            <person name="Veneault-Fourrey C."/>
            <person name="LaButti K."/>
            <person name="Lindquist E.A."/>
            <person name="Lipzen A."/>
            <person name="Lundell T."/>
            <person name="Morin E."/>
            <person name="Murat C."/>
            <person name="Riley R."/>
            <person name="Ohm R."/>
            <person name="Sun H."/>
            <person name="Tunlid A."/>
            <person name="Henrissat B."/>
            <person name="Grigoriev I.V."/>
            <person name="Hibbett D.S."/>
            <person name="Martin F."/>
        </authorList>
    </citation>
    <scope>NUCLEOTIDE SEQUENCE [LARGE SCALE GENOMIC DNA]</scope>
    <source>
        <strain evidence="2 3">Koide BX008</strain>
    </source>
</reference>
<keyword evidence="3" id="KW-1185">Reference proteome</keyword>
<feature type="region of interest" description="Disordered" evidence="1">
    <location>
        <begin position="1"/>
        <end position="83"/>
    </location>
</feature>
<feature type="compositionally biased region" description="Polar residues" evidence="1">
    <location>
        <begin position="350"/>
        <end position="363"/>
    </location>
</feature>
<feature type="region of interest" description="Disordered" evidence="1">
    <location>
        <begin position="144"/>
        <end position="186"/>
    </location>
</feature>
<feature type="compositionally biased region" description="Low complexity" evidence="1">
    <location>
        <begin position="157"/>
        <end position="170"/>
    </location>
</feature>
<gene>
    <name evidence="2" type="ORF">M378DRAFT_17548</name>
</gene>
<dbReference type="InParanoid" id="A0A0C2SPE5"/>